<dbReference type="InterPro" id="IPR013601">
    <property type="entry name" value="FAE1_typ3_polyketide_synth"/>
</dbReference>
<dbReference type="Pfam" id="PF08541">
    <property type="entry name" value="ACP_syn_III_C"/>
    <property type="match status" value="1"/>
</dbReference>
<dbReference type="Proteomes" id="UP000006038">
    <property type="component" value="Chromosome 6"/>
</dbReference>
<reference evidence="8" key="2">
    <citation type="submission" date="2013-04" db="UniProtKB">
        <authorList>
            <consortium name="EnsemblPlants"/>
        </authorList>
    </citation>
    <scope>IDENTIFICATION</scope>
</reference>
<dbReference type="Gramene" id="OB06G19260.1">
    <property type="protein sequence ID" value="OB06G19260.1"/>
    <property type="gene ID" value="OB06G19260"/>
</dbReference>
<dbReference type="InterPro" id="IPR016039">
    <property type="entry name" value="Thiolase-like"/>
</dbReference>
<keyword evidence="9" id="KW-1185">Reference proteome</keyword>
<evidence type="ECO:0000256" key="1">
    <source>
        <dbReference type="ARBA" id="ARBA00005531"/>
    </source>
</evidence>
<comment type="similarity">
    <text evidence="1">Belongs to the thiolase-like superfamily. Chalcone/stilbene synthases family.</text>
</comment>
<evidence type="ECO:0000256" key="4">
    <source>
        <dbReference type="ARBA" id="ARBA00023315"/>
    </source>
</evidence>
<dbReference type="OMA" id="EDRAYRC"/>
<dbReference type="EnsemblPlants" id="OB06G19260.1">
    <property type="protein sequence ID" value="OB06G19260.1"/>
    <property type="gene ID" value="OB06G19260"/>
</dbReference>
<name>J3MD32_ORYBR</name>
<keyword evidence="3" id="KW-0808">Transferase</keyword>
<dbReference type="GO" id="GO:0016020">
    <property type="term" value="C:membrane"/>
    <property type="evidence" value="ECO:0007669"/>
    <property type="project" value="InterPro"/>
</dbReference>
<evidence type="ECO:0000313" key="9">
    <source>
        <dbReference type="Proteomes" id="UP000006038"/>
    </source>
</evidence>
<dbReference type="InterPro" id="IPR013747">
    <property type="entry name" value="ACP_syn_III_C"/>
</dbReference>
<dbReference type="Gene3D" id="3.40.47.10">
    <property type="match status" value="1"/>
</dbReference>
<dbReference type="InterPro" id="IPR012392">
    <property type="entry name" value="3-ktacl-CoA_syn"/>
</dbReference>
<dbReference type="eggNOG" id="ENOG502QPKZ">
    <property type="taxonomic scope" value="Eukaryota"/>
</dbReference>
<feature type="domain" description="FAE" evidence="6">
    <location>
        <begin position="1"/>
        <end position="245"/>
    </location>
</feature>
<feature type="active site" description="Acyl-thioester intermediate" evidence="5">
    <location>
        <position position="98"/>
    </location>
</feature>
<proteinExistence type="inferred from homology"/>
<evidence type="ECO:0000256" key="2">
    <source>
        <dbReference type="ARBA" id="ARBA00012307"/>
    </source>
</evidence>
<feature type="domain" description="Beta-ketoacyl-[acyl-carrier-protein] synthase III C-terminal" evidence="7">
    <location>
        <begin position="264"/>
        <end position="344"/>
    </location>
</feature>
<dbReference type="GO" id="GO:0009922">
    <property type="term" value="F:fatty acid elongase activity"/>
    <property type="evidence" value="ECO:0007669"/>
    <property type="project" value="UniProtKB-EC"/>
</dbReference>
<dbReference type="Pfam" id="PF08392">
    <property type="entry name" value="FAE1_CUT1_RppA"/>
    <property type="match status" value="1"/>
</dbReference>
<evidence type="ECO:0000256" key="5">
    <source>
        <dbReference type="PIRSR" id="PIRSR000451-1"/>
    </source>
</evidence>
<keyword evidence="4" id="KW-0012">Acyltransferase</keyword>
<accession>J3MD32</accession>
<dbReference type="AlphaFoldDB" id="J3MD32"/>
<dbReference type="InterPro" id="IPR011141">
    <property type="entry name" value="Polyketide_synthase_type-III"/>
</dbReference>
<dbReference type="STRING" id="4533.J3MD32"/>
<dbReference type="CDD" id="cd00831">
    <property type="entry name" value="CHS_like"/>
    <property type="match status" value="1"/>
</dbReference>
<dbReference type="EC" id="2.3.1.199" evidence="2"/>
<sequence>MTRMLERSGLGDRTYVPHSKLYLPPRSGLEEAREEAEQVVFAAVGDLLARTRIRPDAIDIVVTNCSGFCPTPSFADMVVNRFKLRGDVRAVHVSGMGCSAGLIAVEVARNLLQAAPRGAHALVVSTETTSFFHYNGTSRSMLLPTALFRMGGAAALLTTSSTRSTPSRSRYRLSHVVRTLTAADDRAYRCAAQEEDGEGNLGVNLSADLVAVAGQTLKANIATTGSRVLPTSEKIRFALSLAARRLLPGTGSRLYVPDFRTAFEHFCIHAGGRAVIDAVQTSLGLRDEDVEPSRMTLHRFGNTSSSSVWYELAYIEAKGRAREGDRVWMVGFGSGFKCNSVVWECVGPPPRGDAASGPWADSIHEYPVAISNGKNMA</sequence>
<dbReference type="PIRSF" id="PIRSF000451">
    <property type="entry name" value="PKS_III"/>
    <property type="match status" value="1"/>
</dbReference>
<evidence type="ECO:0000259" key="6">
    <source>
        <dbReference type="Pfam" id="PF08392"/>
    </source>
</evidence>
<reference evidence="8" key="1">
    <citation type="journal article" date="2013" name="Nat. Commun.">
        <title>Whole-genome sequencing of Oryza brachyantha reveals mechanisms underlying Oryza genome evolution.</title>
        <authorList>
            <person name="Chen J."/>
            <person name="Huang Q."/>
            <person name="Gao D."/>
            <person name="Wang J."/>
            <person name="Lang Y."/>
            <person name="Liu T."/>
            <person name="Li B."/>
            <person name="Bai Z."/>
            <person name="Luis Goicoechea J."/>
            <person name="Liang C."/>
            <person name="Chen C."/>
            <person name="Zhang W."/>
            <person name="Sun S."/>
            <person name="Liao Y."/>
            <person name="Zhang X."/>
            <person name="Yang L."/>
            <person name="Song C."/>
            <person name="Wang M."/>
            <person name="Shi J."/>
            <person name="Liu G."/>
            <person name="Liu J."/>
            <person name="Zhou H."/>
            <person name="Zhou W."/>
            <person name="Yu Q."/>
            <person name="An N."/>
            <person name="Chen Y."/>
            <person name="Cai Q."/>
            <person name="Wang B."/>
            <person name="Liu B."/>
            <person name="Min J."/>
            <person name="Huang Y."/>
            <person name="Wu H."/>
            <person name="Li Z."/>
            <person name="Zhang Y."/>
            <person name="Yin Y."/>
            <person name="Song W."/>
            <person name="Jiang J."/>
            <person name="Jackson S.A."/>
            <person name="Wing R.A."/>
            <person name="Wang J."/>
            <person name="Chen M."/>
        </authorList>
    </citation>
    <scope>NUCLEOTIDE SEQUENCE [LARGE SCALE GENOMIC DNA]</scope>
    <source>
        <strain evidence="8">cv. IRGC 101232</strain>
    </source>
</reference>
<evidence type="ECO:0000313" key="8">
    <source>
        <dbReference type="EnsemblPlants" id="OB06G19260.1"/>
    </source>
</evidence>
<dbReference type="HOGENOM" id="CLU_013238_3_0_1"/>
<evidence type="ECO:0000259" key="7">
    <source>
        <dbReference type="Pfam" id="PF08541"/>
    </source>
</evidence>
<evidence type="ECO:0000256" key="3">
    <source>
        <dbReference type="ARBA" id="ARBA00022679"/>
    </source>
</evidence>
<dbReference type="SUPFAM" id="SSF53901">
    <property type="entry name" value="Thiolase-like"/>
    <property type="match status" value="1"/>
</dbReference>
<dbReference type="PANTHER" id="PTHR31561">
    <property type="entry name" value="3-KETOACYL-COA SYNTHASE"/>
    <property type="match status" value="1"/>
</dbReference>
<dbReference type="GO" id="GO:0006633">
    <property type="term" value="P:fatty acid biosynthetic process"/>
    <property type="evidence" value="ECO:0007669"/>
    <property type="project" value="InterPro"/>
</dbReference>
<organism evidence="8">
    <name type="scientific">Oryza brachyantha</name>
    <name type="common">malo sina</name>
    <dbReference type="NCBI Taxonomy" id="4533"/>
    <lineage>
        <taxon>Eukaryota</taxon>
        <taxon>Viridiplantae</taxon>
        <taxon>Streptophyta</taxon>
        <taxon>Embryophyta</taxon>
        <taxon>Tracheophyta</taxon>
        <taxon>Spermatophyta</taxon>
        <taxon>Magnoliopsida</taxon>
        <taxon>Liliopsida</taxon>
        <taxon>Poales</taxon>
        <taxon>Poaceae</taxon>
        <taxon>BOP clade</taxon>
        <taxon>Oryzoideae</taxon>
        <taxon>Oryzeae</taxon>
        <taxon>Oryzinae</taxon>
        <taxon>Oryza</taxon>
    </lineage>
</organism>
<protein>
    <recommendedName>
        <fullName evidence="2">very-long-chain 3-oxoacyl-CoA synthase</fullName>
        <ecNumber evidence="2">2.3.1.199</ecNumber>
    </recommendedName>
</protein>